<proteinExistence type="predicted"/>
<name>A0A0L6UFF5_9BASI</name>
<evidence type="ECO:0000256" key="1">
    <source>
        <dbReference type="SAM" id="Phobius"/>
    </source>
</evidence>
<gene>
    <name evidence="2" type="ORF">VP01_7205g1</name>
</gene>
<dbReference type="EMBL" id="LAVV01012612">
    <property type="protein sequence ID" value="KNZ46505.1"/>
    <property type="molecule type" value="Genomic_DNA"/>
</dbReference>
<keyword evidence="1" id="KW-0472">Membrane</keyword>
<feature type="non-terminal residue" evidence="2">
    <location>
        <position position="92"/>
    </location>
</feature>
<keyword evidence="1" id="KW-0812">Transmembrane</keyword>
<feature type="non-terminal residue" evidence="2">
    <location>
        <position position="1"/>
    </location>
</feature>
<dbReference type="VEuPathDB" id="FungiDB:VP01_7205g1"/>
<evidence type="ECO:0000313" key="3">
    <source>
        <dbReference type="Proteomes" id="UP000037035"/>
    </source>
</evidence>
<accession>A0A0L6UFF5</accession>
<keyword evidence="3" id="KW-1185">Reference proteome</keyword>
<organism evidence="2 3">
    <name type="scientific">Puccinia sorghi</name>
    <dbReference type="NCBI Taxonomy" id="27349"/>
    <lineage>
        <taxon>Eukaryota</taxon>
        <taxon>Fungi</taxon>
        <taxon>Dikarya</taxon>
        <taxon>Basidiomycota</taxon>
        <taxon>Pucciniomycotina</taxon>
        <taxon>Pucciniomycetes</taxon>
        <taxon>Pucciniales</taxon>
        <taxon>Pucciniaceae</taxon>
        <taxon>Puccinia</taxon>
    </lineage>
</organism>
<evidence type="ECO:0000313" key="2">
    <source>
        <dbReference type="EMBL" id="KNZ46505.1"/>
    </source>
</evidence>
<comment type="caution">
    <text evidence="2">The sequence shown here is derived from an EMBL/GenBank/DDBJ whole genome shotgun (WGS) entry which is preliminary data.</text>
</comment>
<dbReference type="Proteomes" id="UP000037035">
    <property type="component" value="Unassembled WGS sequence"/>
</dbReference>
<sequence length="92" mass="10588">NIVDGMNVHHNSHYGECELAQTQIPCVERIQKSKNSLELVHKNNNHYFINSAIWEISLNFLVAVDLANFLWVPFTTLFLIGVFGIQLQTYVQ</sequence>
<feature type="transmembrane region" description="Helical" evidence="1">
    <location>
        <begin position="69"/>
        <end position="91"/>
    </location>
</feature>
<dbReference type="AlphaFoldDB" id="A0A0L6UFF5"/>
<reference evidence="2 3" key="1">
    <citation type="submission" date="2015-08" db="EMBL/GenBank/DDBJ databases">
        <title>Next Generation Sequencing and Analysis of the Genome of Puccinia sorghi L Schw, the Causal Agent of Maize Common Rust.</title>
        <authorList>
            <person name="Rochi L."/>
            <person name="Burguener G."/>
            <person name="Darino M."/>
            <person name="Turjanski A."/>
            <person name="Kreff E."/>
            <person name="Dieguez M.J."/>
            <person name="Sacco F."/>
        </authorList>
    </citation>
    <scope>NUCLEOTIDE SEQUENCE [LARGE SCALE GENOMIC DNA]</scope>
    <source>
        <strain evidence="2 3">RO10H11247</strain>
    </source>
</reference>
<keyword evidence="1" id="KW-1133">Transmembrane helix</keyword>
<protein>
    <submittedName>
        <fullName evidence="2">Uncharacterized protein</fullName>
    </submittedName>
</protein>